<organism evidence="2 3">
    <name type="scientific">SAR86 cluster bacterium</name>
    <dbReference type="NCBI Taxonomy" id="2030880"/>
    <lineage>
        <taxon>Bacteria</taxon>
        <taxon>Pseudomonadati</taxon>
        <taxon>Pseudomonadota</taxon>
        <taxon>Gammaproteobacteria</taxon>
        <taxon>SAR86 cluster</taxon>
    </lineage>
</organism>
<gene>
    <name evidence="2" type="ORF">HQ497_03165</name>
</gene>
<accession>A0A972VW13</accession>
<dbReference type="EMBL" id="JABMOJ010000113">
    <property type="protein sequence ID" value="NQV64344.1"/>
    <property type="molecule type" value="Genomic_DNA"/>
</dbReference>
<proteinExistence type="predicted"/>
<dbReference type="PANTHER" id="PTHR43283">
    <property type="entry name" value="BETA-LACTAMASE-RELATED"/>
    <property type="match status" value="1"/>
</dbReference>
<comment type="caution">
    <text evidence="2">The sequence shown here is derived from an EMBL/GenBank/DDBJ whole genome shotgun (WGS) entry which is preliminary data.</text>
</comment>
<evidence type="ECO:0000259" key="1">
    <source>
        <dbReference type="Pfam" id="PF00144"/>
    </source>
</evidence>
<dbReference type="InterPro" id="IPR012338">
    <property type="entry name" value="Beta-lactam/transpept-like"/>
</dbReference>
<dbReference type="InterPro" id="IPR001466">
    <property type="entry name" value="Beta-lactam-related"/>
</dbReference>
<dbReference type="Gene3D" id="3.40.710.10">
    <property type="entry name" value="DD-peptidase/beta-lactamase superfamily"/>
    <property type="match status" value="1"/>
</dbReference>
<dbReference type="Pfam" id="PF00144">
    <property type="entry name" value="Beta-lactamase"/>
    <property type="match status" value="1"/>
</dbReference>
<evidence type="ECO:0000313" key="2">
    <source>
        <dbReference type="EMBL" id="NQV64344.1"/>
    </source>
</evidence>
<dbReference type="InterPro" id="IPR050789">
    <property type="entry name" value="Diverse_Enzym_Activities"/>
</dbReference>
<evidence type="ECO:0000313" key="3">
    <source>
        <dbReference type="Proteomes" id="UP000754644"/>
    </source>
</evidence>
<dbReference type="AlphaFoldDB" id="A0A972VW13"/>
<feature type="domain" description="Beta-lactamase-related" evidence="1">
    <location>
        <begin position="51"/>
        <end position="406"/>
    </location>
</feature>
<sequence>MVYCPLLTQHFTGELAINTPTSTILTTKDHGLDFSPSHASMQAYIDKDLLACASTIVMRGTDILDYTTFGVMDKETGAPLTHDAIYRMYSNTKLVTSVALMMLYEDGKFSLDDELAKYMPEFANPRVLLADATSADDVEAAASPILIKHILSHSAGFSYGFIEPDSVVDRAYGSGGLNVLGDFSIDLEEFCHRVSQLPLAYHPGTSWRYSVATDVCARLVEVLSGQRFDHFLAQRIFTPLAMVDTDFWVPPEKADRFITMYAPKDPFDPTKPGMTKVDDPRTGQYNSQRALLMGGGGLVSTMSDYMTFIRMIVNEGEWQGARILKPETLKLMRTNQLAEGVGVAFPMWTMPGTVFGLGFALRNTLQSHDPAGAQDEYHWGGMAGTHSWMAPTAGITGMCSTQRMPGFWHPFSHEFKALAYQIAG</sequence>
<dbReference type="SUPFAM" id="SSF56601">
    <property type="entry name" value="beta-lactamase/transpeptidase-like"/>
    <property type="match status" value="1"/>
</dbReference>
<name>A0A972VW13_9GAMM</name>
<reference evidence="2" key="1">
    <citation type="submission" date="2020-05" db="EMBL/GenBank/DDBJ databases">
        <title>Sulfur intermediates as new biogeochemical hubs in an aquatic model microbial ecosystem.</title>
        <authorList>
            <person name="Vigneron A."/>
        </authorList>
    </citation>
    <scope>NUCLEOTIDE SEQUENCE</scope>
    <source>
        <strain evidence="2">Bin.250</strain>
    </source>
</reference>
<protein>
    <submittedName>
        <fullName evidence="2">Beta-lactamase family protein</fullName>
    </submittedName>
</protein>
<dbReference type="Proteomes" id="UP000754644">
    <property type="component" value="Unassembled WGS sequence"/>
</dbReference>
<dbReference type="PANTHER" id="PTHR43283:SF3">
    <property type="entry name" value="BETA-LACTAMASE FAMILY PROTEIN (AFU_ORTHOLOGUE AFUA_5G07500)"/>
    <property type="match status" value="1"/>
</dbReference>